<keyword evidence="2" id="KW-1185">Reference proteome</keyword>
<comment type="caution">
    <text evidence="1">The sequence shown here is derived from an EMBL/GenBank/DDBJ whole genome shotgun (WGS) entry which is preliminary data.</text>
</comment>
<gene>
    <name evidence="1" type="ORF">RHGRI_012692</name>
</gene>
<name>A0AAV6KSH8_9ERIC</name>
<dbReference type="AlphaFoldDB" id="A0AAV6KSH8"/>
<organism evidence="1 2">
    <name type="scientific">Rhododendron griersonianum</name>
    <dbReference type="NCBI Taxonomy" id="479676"/>
    <lineage>
        <taxon>Eukaryota</taxon>
        <taxon>Viridiplantae</taxon>
        <taxon>Streptophyta</taxon>
        <taxon>Embryophyta</taxon>
        <taxon>Tracheophyta</taxon>
        <taxon>Spermatophyta</taxon>
        <taxon>Magnoliopsida</taxon>
        <taxon>eudicotyledons</taxon>
        <taxon>Gunneridae</taxon>
        <taxon>Pentapetalae</taxon>
        <taxon>asterids</taxon>
        <taxon>Ericales</taxon>
        <taxon>Ericaceae</taxon>
        <taxon>Ericoideae</taxon>
        <taxon>Rhodoreae</taxon>
        <taxon>Rhododendron</taxon>
    </lineage>
</organism>
<evidence type="ECO:0000313" key="1">
    <source>
        <dbReference type="EMBL" id="KAG5555239.1"/>
    </source>
</evidence>
<sequence length="87" mass="9341">MNAYNFSKLDALAPSIVSSLLFLRLCHWSLGKAPNSTLAVGAPESPLNRSGRHFFVQAPVVPTHVEPVTVNATCTAVLMLNSSLESF</sequence>
<evidence type="ECO:0008006" key="3">
    <source>
        <dbReference type="Google" id="ProtNLM"/>
    </source>
</evidence>
<protein>
    <recommendedName>
        <fullName evidence="3">Secreted protein</fullName>
    </recommendedName>
</protein>
<proteinExistence type="predicted"/>
<accession>A0AAV6KSH8</accession>
<dbReference type="Proteomes" id="UP000823749">
    <property type="component" value="Chromosome 4"/>
</dbReference>
<evidence type="ECO:0000313" key="2">
    <source>
        <dbReference type="Proteomes" id="UP000823749"/>
    </source>
</evidence>
<reference evidence="1" key="1">
    <citation type="submission" date="2020-08" db="EMBL/GenBank/DDBJ databases">
        <title>Plant Genome Project.</title>
        <authorList>
            <person name="Zhang R.-G."/>
        </authorList>
    </citation>
    <scope>NUCLEOTIDE SEQUENCE</scope>
    <source>
        <strain evidence="1">WSP0</strain>
        <tissue evidence="1">Leaf</tissue>
    </source>
</reference>
<dbReference type="EMBL" id="JACTNZ010000004">
    <property type="protein sequence ID" value="KAG5555239.1"/>
    <property type="molecule type" value="Genomic_DNA"/>
</dbReference>